<evidence type="ECO:0000313" key="2">
    <source>
        <dbReference type="EMBL" id="WAR10739.1"/>
    </source>
</evidence>
<feature type="region of interest" description="Disordered" evidence="1">
    <location>
        <begin position="50"/>
        <end position="75"/>
    </location>
</feature>
<dbReference type="Proteomes" id="UP001164746">
    <property type="component" value="Chromosome 7"/>
</dbReference>
<evidence type="ECO:0000313" key="3">
    <source>
        <dbReference type="Proteomes" id="UP001164746"/>
    </source>
</evidence>
<gene>
    <name evidence="2" type="ORF">MAR_035815</name>
</gene>
<keyword evidence="3" id="KW-1185">Reference proteome</keyword>
<name>A0ABY7ENS3_MYAAR</name>
<accession>A0ABY7ENS3</accession>
<sequence length="75" mass="8509">MFHIGYMKPASLLMLRNIKLEKMVTVRTDISRGGHNGRFLTACSHGLSGMNLKQRKRKMTSPTKSLQWRSHGALP</sequence>
<dbReference type="EMBL" id="CP111018">
    <property type="protein sequence ID" value="WAR10739.1"/>
    <property type="molecule type" value="Genomic_DNA"/>
</dbReference>
<proteinExistence type="predicted"/>
<protein>
    <submittedName>
        <fullName evidence="2">Uncharacterized protein</fullName>
    </submittedName>
</protein>
<evidence type="ECO:0000256" key="1">
    <source>
        <dbReference type="SAM" id="MobiDB-lite"/>
    </source>
</evidence>
<organism evidence="2 3">
    <name type="scientific">Mya arenaria</name>
    <name type="common">Soft-shell clam</name>
    <dbReference type="NCBI Taxonomy" id="6604"/>
    <lineage>
        <taxon>Eukaryota</taxon>
        <taxon>Metazoa</taxon>
        <taxon>Spiralia</taxon>
        <taxon>Lophotrochozoa</taxon>
        <taxon>Mollusca</taxon>
        <taxon>Bivalvia</taxon>
        <taxon>Autobranchia</taxon>
        <taxon>Heteroconchia</taxon>
        <taxon>Euheterodonta</taxon>
        <taxon>Imparidentia</taxon>
        <taxon>Neoheterodontei</taxon>
        <taxon>Myida</taxon>
        <taxon>Myoidea</taxon>
        <taxon>Myidae</taxon>
        <taxon>Mya</taxon>
    </lineage>
</organism>
<feature type="non-terminal residue" evidence="2">
    <location>
        <position position="1"/>
    </location>
</feature>
<reference evidence="2" key="1">
    <citation type="submission" date="2022-11" db="EMBL/GenBank/DDBJ databases">
        <title>Centuries of genome instability and evolution in soft-shell clam transmissible cancer (bioRxiv).</title>
        <authorList>
            <person name="Hart S.F.M."/>
            <person name="Yonemitsu M.A."/>
            <person name="Giersch R.M."/>
            <person name="Beal B.F."/>
            <person name="Arriagada G."/>
            <person name="Davis B.W."/>
            <person name="Ostrander E.A."/>
            <person name="Goff S.P."/>
            <person name="Metzger M.J."/>
        </authorList>
    </citation>
    <scope>NUCLEOTIDE SEQUENCE</scope>
    <source>
        <strain evidence="2">MELC-2E11</strain>
        <tissue evidence="2">Siphon/mantle</tissue>
    </source>
</reference>